<keyword evidence="1" id="KW-0812">Transmembrane</keyword>
<reference evidence="2" key="1">
    <citation type="journal article" date="2014" name="Front. Microbiol.">
        <title>High frequency of phylogenetically diverse reductive dehalogenase-homologous genes in deep subseafloor sedimentary metagenomes.</title>
        <authorList>
            <person name="Kawai M."/>
            <person name="Futagami T."/>
            <person name="Toyoda A."/>
            <person name="Takaki Y."/>
            <person name="Nishi S."/>
            <person name="Hori S."/>
            <person name="Arai W."/>
            <person name="Tsubouchi T."/>
            <person name="Morono Y."/>
            <person name="Uchiyama I."/>
            <person name="Ito T."/>
            <person name="Fujiyama A."/>
            <person name="Inagaki F."/>
            <person name="Takami H."/>
        </authorList>
    </citation>
    <scope>NUCLEOTIDE SEQUENCE</scope>
    <source>
        <strain evidence="2">Expedition CK06-06</strain>
    </source>
</reference>
<accession>X1KH52</accession>
<proteinExistence type="predicted"/>
<name>X1KH52_9ZZZZ</name>
<feature type="non-terminal residue" evidence="2">
    <location>
        <position position="135"/>
    </location>
</feature>
<comment type="caution">
    <text evidence="2">The sequence shown here is derived from an EMBL/GenBank/DDBJ whole genome shotgun (WGS) entry which is preliminary data.</text>
</comment>
<dbReference type="AlphaFoldDB" id="X1KH52"/>
<sequence length="135" mass="15355">MKNKTTSIKKPISPVILVFLFLIVSCTPYYIASNFNSRTAKHTKVAVLPFEILFIGRMPADLTEEDILEIEEAEAVVFQVSFYNEILRSTKNGRRPIGVDLQHYDETLDLLNKNDIGIRESWRTDPKELAAILGV</sequence>
<organism evidence="2">
    <name type="scientific">marine sediment metagenome</name>
    <dbReference type="NCBI Taxonomy" id="412755"/>
    <lineage>
        <taxon>unclassified sequences</taxon>
        <taxon>metagenomes</taxon>
        <taxon>ecological metagenomes</taxon>
    </lineage>
</organism>
<dbReference type="EMBL" id="BARU01037693">
    <property type="protein sequence ID" value="GAH89454.1"/>
    <property type="molecule type" value="Genomic_DNA"/>
</dbReference>
<keyword evidence="1" id="KW-1133">Transmembrane helix</keyword>
<feature type="transmembrane region" description="Helical" evidence="1">
    <location>
        <begin position="12"/>
        <end position="31"/>
    </location>
</feature>
<keyword evidence="1" id="KW-0472">Membrane</keyword>
<dbReference type="PROSITE" id="PS51257">
    <property type="entry name" value="PROKAR_LIPOPROTEIN"/>
    <property type="match status" value="1"/>
</dbReference>
<evidence type="ECO:0000256" key="1">
    <source>
        <dbReference type="SAM" id="Phobius"/>
    </source>
</evidence>
<evidence type="ECO:0000313" key="2">
    <source>
        <dbReference type="EMBL" id="GAH89454.1"/>
    </source>
</evidence>
<protein>
    <submittedName>
        <fullName evidence="2">Uncharacterized protein</fullName>
    </submittedName>
</protein>
<gene>
    <name evidence="2" type="ORF">S03H2_58681</name>
</gene>